<evidence type="ECO:0000256" key="1">
    <source>
        <dbReference type="ARBA" id="ARBA00022729"/>
    </source>
</evidence>
<evidence type="ECO:0000259" key="6">
    <source>
        <dbReference type="PROSITE" id="PS01248"/>
    </source>
</evidence>
<evidence type="ECO:0000256" key="3">
    <source>
        <dbReference type="ARBA" id="ARBA00023157"/>
    </source>
</evidence>
<dbReference type="SMART" id="SM00180">
    <property type="entry name" value="EGF_Lam"/>
    <property type="match status" value="2"/>
</dbReference>
<gene>
    <name evidence="7" type="ORF">GIL414_LOCUS72527</name>
</gene>
<reference evidence="7" key="1">
    <citation type="submission" date="2021-02" db="EMBL/GenBank/DDBJ databases">
        <authorList>
            <person name="Nowell W R."/>
        </authorList>
    </citation>
    <scope>NUCLEOTIDE SEQUENCE</scope>
</reference>
<dbReference type="PANTHER" id="PTHR10574:SF365">
    <property type="entry name" value="NETRIN-A-RELATED"/>
    <property type="match status" value="1"/>
</dbReference>
<evidence type="ECO:0000256" key="4">
    <source>
        <dbReference type="ARBA" id="ARBA00023180"/>
    </source>
</evidence>
<keyword evidence="5" id="KW-0424">Laminin EGF-like domain</keyword>
<dbReference type="Proteomes" id="UP000681720">
    <property type="component" value="Unassembled WGS sequence"/>
</dbReference>
<evidence type="ECO:0000256" key="5">
    <source>
        <dbReference type="ARBA" id="ARBA00023292"/>
    </source>
</evidence>
<dbReference type="FunFam" id="2.10.25.10:FF:000188">
    <property type="entry name" value="Laminin subunit gamma 2"/>
    <property type="match status" value="1"/>
</dbReference>
<keyword evidence="2" id="KW-0677">Repeat</keyword>
<dbReference type="GO" id="GO:0008045">
    <property type="term" value="P:motor neuron axon guidance"/>
    <property type="evidence" value="ECO:0007669"/>
    <property type="project" value="TreeGrafter"/>
</dbReference>
<sequence>LILVCNCNKHSTKCRFNLELYKMSGHKSGGVCIDCQHNTAGRSCQYCRESFTRDLTQPMTSVNACQGTCTCNNHSQQCRFNKELYLLSGRKSGGICIQCKHNTVGRHCSYCKETFYRDPDLPITHPQICKGNQ</sequence>
<evidence type="ECO:0000313" key="8">
    <source>
        <dbReference type="Proteomes" id="UP000681720"/>
    </source>
</evidence>
<organism evidence="7 8">
    <name type="scientific">Rotaria magnacalcarata</name>
    <dbReference type="NCBI Taxonomy" id="392030"/>
    <lineage>
        <taxon>Eukaryota</taxon>
        <taxon>Metazoa</taxon>
        <taxon>Spiralia</taxon>
        <taxon>Gnathifera</taxon>
        <taxon>Rotifera</taxon>
        <taxon>Eurotatoria</taxon>
        <taxon>Bdelloidea</taxon>
        <taxon>Philodinida</taxon>
        <taxon>Philodinidae</taxon>
        <taxon>Rotaria</taxon>
    </lineage>
</organism>
<accession>A0A8S3I066</accession>
<dbReference type="PANTHER" id="PTHR10574">
    <property type="entry name" value="NETRIN/LAMININ-RELATED"/>
    <property type="match status" value="1"/>
</dbReference>
<dbReference type="PROSITE" id="PS01248">
    <property type="entry name" value="EGF_LAM_1"/>
    <property type="match status" value="1"/>
</dbReference>
<keyword evidence="1" id="KW-0732">Signal</keyword>
<dbReference type="InterPro" id="IPR050440">
    <property type="entry name" value="Laminin/Netrin_ECM"/>
</dbReference>
<dbReference type="InterPro" id="IPR056863">
    <property type="entry name" value="LMN_ATRN_NET-like_EGF"/>
</dbReference>
<evidence type="ECO:0000313" key="7">
    <source>
        <dbReference type="EMBL" id="CAF5189707.1"/>
    </source>
</evidence>
<dbReference type="GO" id="GO:0009887">
    <property type="term" value="P:animal organ morphogenesis"/>
    <property type="evidence" value="ECO:0007669"/>
    <property type="project" value="TreeGrafter"/>
</dbReference>
<keyword evidence="4" id="KW-0325">Glycoprotein</keyword>
<dbReference type="GO" id="GO:0005604">
    <property type="term" value="C:basement membrane"/>
    <property type="evidence" value="ECO:0007669"/>
    <property type="project" value="TreeGrafter"/>
</dbReference>
<dbReference type="SUPFAM" id="SSF57196">
    <property type="entry name" value="EGF/Laminin"/>
    <property type="match status" value="2"/>
</dbReference>
<comment type="caution">
    <text evidence="7">The sequence shown here is derived from an EMBL/GenBank/DDBJ whole genome shotgun (WGS) entry which is preliminary data.</text>
</comment>
<dbReference type="GO" id="GO:0016358">
    <property type="term" value="P:dendrite development"/>
    <property type="evidence" value="ECO:0007669"/>
    <property type="project" value="TreeGrafter"/>
</dbReference>
<dbReference type="InterPro" id="IPR002049">
    <property type="entry name" value="LE_dom"/>
</dbReference>
<dbReference type="Gene3D" id="2.170.300.10">
    <property type="entry name" value="Tie2 ligand-binding domain superfamily"/>
    <property type="match status" value="2"/>
</dbReference>
<dbReference type="GO" id="GO:0009888">
    <property type="term" value="P:tissue development"/>
    <property type="evidence" value="ECO:0007669"/>
    <property type="project" value="TreeGrafter"/>
</dbReference>
<evidence type="ECO:0000256" key="2">
    <source>
        <dbReference type="ARBA" id="ARBA00022737"/>
    </source>
</evidence>
<feature type="domain" description="Laminin EGF-like" evidence="6">
    <location>
        <begin position="96"/>
        <end position="129"/>
    </location>
</feature>
<dbReference type="EMBL" id="CAJOBJ010336614">
    <property type="protein sequence ID" value="CAF5189707.1"/>
    <property type="molecule type" value="Genomic_DNA"/>
</dbReference>
<dbReference type="Pfam" id="PF24973">
    <property type="entry name" value="EGF_LMN_ATRN"/>
    <property type="match status" value="2"/>
</dbReference>
<proteinExistence type="predicted"/>
<protein>
    <recommendedName>
        <fullName evidence="6">Laminin EGF-like domain-containing protein</fullName>
    </recommendedName>
</protein>
<keyword evidence="3" id="KW-1015">Disulfide bond</keyword>
<dbReference type="AlphaFoldDB" id="A0A8S3I066"/>
<feature type="non-terminal residue" evidence="7">
    <location>
        <position position="1"/>
    </location>
</feature>
<name>A0A8S3I066_9BILA</name>